<evidence type="ECO:0000256" key="3">
    <source>
        <dbReference type="ARBA" id="ARBA00023295"/>
    </source>
</evidence>
<keyword evidence="3" id="KW-0326">Glycosidase</keyword>
<evidence type="ECO:0000256" key="4">
    <source>
        <dbReference type="RuleBase" id="RU003690"/>
    </source>
</evidence>
<keyword evidence="7" id="KW-1185">Reference proteome</keyword>
<dbReference type="GO" id="GO:0005975">
    <property type="term" value="P:carbohydrate metabolic process"/>
    <property type="evidence" value="ECO:0007669"/>
    <property type="project" value="InterPro"/>
</dbReference>
<dbReference type="PRINTS" id="PR00131">
    <property type="entry name" value="GLHYDRLASE1"/>
</dbReference>
<evidence type="ECO:0000256" key="1">
    <source>
        <dbReference type="ARBA" id="ARBA00010838"/>
    </source>
</evidence>
<dbReference type="GO" id="GO:0008422">
    <property type="term" value="F:beta-glucosidase activity"/>
    <property type="evidence" value="ECO:0007669"/>
    <property type="project" value="TreeGrafter"/>
</dbReference>
<dbReference type="InParanoid" id="A0A7J7C950"/>
<protein>
    <recommendedName>
        <fullName evidence="8">Beta-glucosidase 18-like</fullName>
    </recommendedName>
</protein>
<dbReference type="Pfam" id="PF00232">
    <property type="entry name" value="Glyco_hydro_1"/>
    <property type="match status" value="1"/>
</dbReference>
<dbReference type="FunFam" id="3.20.20.80:FF:000020">
    <property type="entry name" value="Beta-glucosidase 12"/>
    <property type="match status" value="1"/>
</dbReference>
<reference evidence="6 7" key="1">
    <citation type="journal article" date="2020" name="Nat. Commun.">
        <title>Genome of Tripterygium wilfordii and identification of cytochrome P450 involved in triptolide biosynthesis.</title>
        <authorList>
            <person name="Tu L."/>
            <person name="Su P."/>
            <person name="Zhang Z."/>
            <person name="Gao L."/>
            <person name="Wang J."/>
            <person name="Hu T."/>
            <person name="Zhou J."/>
            <person name="Zhang Y."/>
            <person name="Zhao Y."/>
            <person name="Liu Y."/>
            <person name="Song Y."/>
            <person name="Tong Y."/>
            <person name="Lu Y."/>
            <person name="Yang J."/>
            <person name="Xu C."/>
            <person name="Jia M."/>
            <person name="Peters R.J."/>
            <person name="Huang L."/>
            <person name="Gao W."/>
        </authorList>
    </citation>
    <scope>NUCLEOTIDE SEQUENCE [LARGE SCALE GENOMIC DNA]</scope>
    <source>
        <strain evidence="7">cv. XIE 37</strain>
        <tissue evidence="6">Leaf</tissue>
    </source>
</reference>
<feature type="chain" id="PRO_5029709503" description="Beta-glucosidase 18-like" evidence="5">
    <location>
        <begin position="24"/>
        <end position="535"/>
    </location>
</feature>
<dbReference type="Gene3D" id="3.20.20.80">
    <property type="entry name" value="Glycosidases"/>
    <property type="match status" value="1"/>
</dbReference>
<dbReference type="InterPro" id="IPR017853">
    <property type="entry name" value="GH"/>
</dbReference>
<evidence type="ECO:0000313" key="7">
    <source>
        <dbReference type="Proteomes" id="UP000593562"/>
    </source>
</evidence>
<evidence type="ECO:0008006" key="8">
    <source>
        <dbReference type="Google" id="ProtNLM"/>
    </source>
</evidence>
<evidence type="ECO:0000256" key="2">
    <source>
        <dbReference type="ARBA" id="ARBA00022801"/>
    </source>
</evidence>
<dbReference type="EMBL" id="JAAARO010000019">
    <property type="protein sequence ID" value="KAF5730630.1"/>
    <property type="molecule type" value="Genomic_DNA"/>
</dbReference>
<dbReference type="AlphaFoldDB" id="A0A7J7C950"/>
<dbReference type="PANTHER" id="PTHR10353">
    <property type="entry name" value="GLYCOSYL HYDROLASE"/>
    <property type="match status" value="1"/>
</dbReference>
<accession>A0A7J7C950</accession>
<sequence>MGVKILRLLLLSFIVVLPSLAFAYGFDGDGEENVKRSDFPNGFLFGTGTSSYQVEGAYLEDGKGLSNWDVFAHIPGNIVNNDNGDVADDHYHRFLEDIDLMHSLGTNAYRLSISWSRILPRGRFGEVNPSGIKFYNKIIDNLLSKGIEPFVTLHHHDLPQELQDRYGSWLSPQMQKDFVYYSEICFKNFGDRVKYWITINEPNLFVDFAYIRGWYPPGHCSAPFGNCSEGNSDVEPLIVMHNMLLAHAKAVKLYREHFQLTQGGSIGIITNSPMYEPLRDDEADRQAVSRGLAFNIAWVLDPLIRGDYPQEMRHYLGSSLPAFSLEENEYVKGSIDFIGVNHYQTLYIKDCIYSACTSGYDRPIRGFVYTTGERDGVPIGERTANPRFFVVPRGMENIINYVRERYNNFPMFVTENGYAPPKQQNEQFQDLLLDVKRISFHKAYLAALARAIRNGADVRGYFIWSLMDNLEWKDGYSMRFGLYYVDRQTLQRMPKQSVRWYGDFLTNGTSQHISSFKNKNFLSTRSSKLRPAEKY</sequence>
<dbReference type="InterPro" id="IPR001360">
    <property type="entry name" value="Glyco_hydro_1"/>
</dbReference>
<dbReference type="SUPFAM" id="SSF51445">
    <property type="entry name" value="(Trans)glycosidases"/>
    <property type="match status" value="1"/>
</dbReference>
<evidence type="ECO:0000313" key="6">
    <source>
        <dbReference type="EMBL" id="KAF5730630.1"/>
    </source>
</evidence>
<comment type="similarity">
    <text evidence="1 4">Belongs to the glycosyl hydrolase 1 family.</text>
</comment>
<comment type="caution">
    <text evidence="6">The sequence shown here is derived from an EMBL/GenBank/DDBJ whole genome shotgun (WGS) entry which is preliminary data.</text>
</comment>
<keyword evidence="2" id="KW-0378">Hydrolase</keyword>
<gene>
    <name evidence="6" type="ORF">HS088_TW19G00222</name>
</gene>
<dbReference type="PANTHER" id="PTHR10353:SF175">
    <property type="entry name" value="BETA-GLUCOSIDASE 18-LIKE ISOFORM X1"/>
    <property type="match status" value="1"/>
</dbReference>
<dbReference type="OrthoDB" id="65569at2759"/>
<evidence type="ECO:0000256" key="5">
    <source>
        <dbReference type="SAM" id="SignalP"/>
    </source>
</evidence>
<proteinExistence type="inferred from homology"/>
<dbReference type="FunCoup" id="A0A7J7C950">
    <property type="interactions" value="267"/>
</dbReference>
<feature type="signal peptide" evidence="5">
    <location>
        <begin position="1"/>
        <end position="23"/>
    </location>
</feature>
<keyword evidence="5" id="KW-0732">Signal</keyword>
<dbReference type="InterPro" id="IPR033132">
    <property type="entry name" value="GH_1_N_CS"/>
</dbReference>
<dbReference type="Proteomes" id="UP000593562">
    <property type="component" value="Unassembled WGS sequence"/>
</dbReference>
<name>A0A7J7C950_TRIWF</name>
<dbReference type="PROSITE" id="PS00653">
    <property type="entry name" value="GLYCOSYL_HYDROL_F1_2"/>
    <property type="match status" value="1"/>
</dbReference>
<organism evidence="6 7">
    <name type="scientific">Tripterygium wilfordii</name>
    <name type="common">Thunder God vine</name>
    <dbReference type="NCBI Taxonomy" id="458696"/>
    <lineage>
        <taxon>Eukaryota</taxon>
        <taxon>Viridiplantae</taxon>
        <taxon>Streptophyta</taxon>
        <taxon>Embryophyta</taxon>
        <taxon>Tracheophyta</taxon>
        <taxon>Spermatophyta</taxon>
        <taxon>Magnoliopsida</taxon>
        <taxon>eudicotyledons</taxon>
        <taxon>Gunneridae</taxon>
        <taxon>Pentapetalae</taxon>
        <taxon>rosids</taxon>
        <taxon>fabids</taxon>
        <taxon>Celastrales</taxon>
        <taxon>Celastraceae</taxon>
        <taxon>Tripterygium</taxon>
    </lineage>
</organism>